<proteinExistence type="predicted"/>
<dbReference type="InterPro" id="IPR010730">
    <property type="entry name" value="HET"/>
</dbReference>
<accession>A0A6A5VVF9</accession>
<name>A0A6A5VVF9_9PLEO</name>
<dbReference type="OrthoDB" id="5135333at2759"/>
<keyword evidence="3" id="KW-1185">Reference proteome</keyword>
<feature type="domain" description="Heterokaryon incompatibility" evidence="1">
    <location>
        <begin position="12"/>
        <end position="84"/>
    </location>
</feature>
<sequence>MCLVESDTRAHYAALSYRWNVDPESILRTVEKNLIRLLYPGELGRRMEQIPQTVQDAIEVTRKLGLTYLWVDALCILQDEGEVKQFSFEHGLSHHPYSKRIQIQAMGEIYSQADVTLVARDGESARSGLPGVRPWTRPLRCVQLDVDTAISAELFESKIHRQSSWRSRGWTYQEGALSKRLIYF</sequence>
<evidence type="ECO:0000313" key="2">
    <source>
        <dbReference type="EMBL" id="KAF1992669.1"/>
    </source>
</evidence>
<feature type="non-terminal residue" evidence="2">
    <location>
        <position position="184"/>
    </location>
</feature>
<dbReference type="PANTHER" id="PTHR33112:SF16">
    <property type="entry name" value="HETEROKARYON INCOMPATIBILITY DOMAIN-CONTAINING PROTEIN"/>
    <property type="match status" value="1"/>
</dbReference>
<feature type="domain" description="Heterokaryon incompatibility" evidence="1">
    <location>
        <begin position="98"/>
        <end position="174"/>
    </location>
</feature>
<gene>
    <name evidence="2" type="ORF">P154DRAFT_452436</name>
</gene>
<organism evidence="2 3">
    <name type="scientific">Amniculicola lignicola CBS 123094</name>
    <dbReference type="NCBI Taxonomy" id="1392246"/>
    <lineage>
        <taxon>Eukaryota</taxon>
        <taxon>Fungi</taxon>
        <taxon>Dikarya</taxon>
        <taxon>Ascomycota</taxon>
        <taxon>Pezizomycotina</taxon>
        <taxon>Dothideomycetes</taxon>
        <taxon>Pleosporomycetidae</taxon>
        <taxon>Pleosporales</taxon>
        <taxon>Amniculicolaceae</taxon>
        <taxon>Amniculicola</taxon>
    </lineage>
</organism>
<dbReference type="Pfam" id="PF06985">
    <property type="entry name" value="HET"/>
    <property type="match status" value="2"/>
</dbReference>
<dbReference type="EMBL" id="ML977907">
    <property type="protein sequence ID" value="KAF1992669.1"/>
    <property type="molecule type" value="Genomic_DNA"/>
</dbReference>
<dbReference type="Proteomes" id="UP000799779">
    <property type="component" value="Unassembled WGS sequence"/>
</dbReference>
<dbReference type="PANTHER" id="PTHR33112">
    <property type="entry name" value="DOMAIN PROTEIN, PUTATIVE-RELATED"/>
    <property type="match status" value="1"/>
</dbReference>
<protein>
    <submittedName>
        <fullName evidence="2">Heterokaryon incompatibility</fullName>
    </submittedName>
</protein>
<dbReference type="AlphaFoldDB" id="A0A6A5VVF9"/>
<evidence type="ECO:0000313" key="3">
    <source>
        <dbReference type="Proteomes" id="UP000799779"/>
    </source>
</evidence>
<reference evidence="2" key="1">
    <citation type="journal article" date="2020" name="Stud. Mycol.">
        <title>101 Dothideomycetes genomes: a test case for predicting lifestyles and emergence of pathogens.</title>
        <authorList>
            <person name="Haridas S."/>
            <person name="Albert R."/>
            <person name="Binder M."/>
            <person name="Bloem J."/>
            <person name="Labutti K."/>
            <person name="Salamov A."/>
            <person name="Andreopoulos B."/>
            <person name="Baker S."/>
            <person name="Barry K."/>
            <person name="Bills G."/>
            <person name="Bluhm B."/>
            <person name="Cannon C."/>
            <person name="Castanera R."/>
            <person name="Culley D."/>
            <person name="Daum C."/>
            <person name="Ezra D."/>
            <person name="Gonzalez J."/>
            <person name="Henrissat B."/>
            <person name="Kuo A."/>
            <person name="Liang C."/>
            <person name="Lipzen A."/>
            <person name="Lutzoni F."/>
            <person name="Magnuson J."/>
            <person name="Mondo S."/>
            <person name="Nolan M."/>
            <person name="Ohm R."/>
            <person name="Pangilinan J."/>
            <person name="Park H.-J."/>
            <person name="Ramirez L."/>
            <person name="Alfaro M."/>
            <person name="Sun H."/>
            <person name="Tritt A."/>
            <person name="Yoshinaga Y."/>
            <person name="Zwiers L.-H."/>
            <person name="Turgeon B."/>
            <person name="Goodwin S."/>
            <person name="Spatafora J."/>
            <person name="Crous P."/>
            <person name="Grigoriev I."/>
        </authorList>
    </citation>
    <scope>NUCLEOTIDE SEQUENCE</scope>
    <source>
        <strain evidence="2">CBS 123094</strain>
    </source>
</reference>
<evidence type="ECO:0000259" key="1">
    <source>
        <dbReference type="Pfam" id="PF06985"/>
    </source>
</evidence>